<dbReference type="InterPro" id="IPR038717">
    <property type="entry name" value="Tc1-like_DDE_dom"/>
</dbReference>
<dbReference type="EMBL" id="SNRW01016184">
    <property type="protein sequence ID" value="KAA6369626.1"/>
    <property type="molecule type" value="Genomic_DNA"/>
</dbReference>
<dbReference type="OrthoDB" id="9996331at2759"/>
<comment type="caution">
    <text evidence="2">The sequence shown here is derived from an EMBL/GenBank/DDBJ whole genome shotgun (WGS) entry which is preliminary data.</text>
</comment>
<evidence type="ECO:0000313" key="3">
    <source>
        <dbReference type="Proteomes" id="UP000324800"/>
    </source>
</evidence>
<evidence type="ECO:0000259" key="1">
    <source>
        <dbReference type="Pfam" id="PF13358"/>
    </source>
</evidence>
<sequence length="235" mass="26968">MVLHTSGFKSKLLKRRPLLTDRHIAARLKFSSQFLSDEIMLGIAIVFTDEKKFKYDGPNGWMFYWWHASDNPRTVHMSKDFGKFKGVMVHMAVNTAGILSLTRVRGKMNSYDWVEVVINEVIPSANIAHGDAFLYQKENASIHNQKEMISQLEENGVKFLDWPELSANLNPVENYWALLVCRVYIEGRPYDNDGSLQLAIKTETAKLTDAEILPFVNSLRSRLTEVLLQKGKYIQ</sequence>
<reference evidence="2 3" key="1">
    <citation type="submission" date="2019-03" db="EMBL/GenBank/DDBJ databases">
        <title>Single cell metagenomics reveals metabolic interactions within the superorganism composed of flagellate Streblomastix strix and complex community of Bacteroidetes bacteria on its surface.</title>
        <authorList>
            <person name="Treitli S.C."/>
            <person name="Kolisko M."/>
            <person name="Husnik F."/>
            <person name="Keeling P."/>
            <person name="Hampl V."/>
        </authorList>
    </citation>
    <scope>NUCLEOTIDE SEQUENCE [LARGE SCALE GENOMIC DNA]</scope>
    <source>
        <strain evidence="2">ST1C</strain>
    </source>
</reference>
<organism evidence="2 3">
    <name type="scientific">Streblomastix strix</name>
    <dbReference type="NCBI Taxonomy" id="222440"/>
    <lineage>
        <taxon>Eukaryota</taxon>
        <taxon>Metamonada</taxon>
        <taxon>Preaxostyla</taxon>
        <taxon>Oxymonadida</taxon>
        <taxon>Streblomastigidae</taxon>
        <taxon>Streblomastix</taxon>
    </lineage>
</organism>
<dbReference type="AlphaFoldDB" id="A0A5J4UFT0"/>
<evidence type="ECO:0000313" key="2">
    <source>
        <dbReference type="EMBL" id="KAA6369626.1"/>
    </source>
</evidence>
<dbReference type="InterPro" id="IPR036397">
    <property type="entry name" value="RNaseH_sf"/>
</dbReference>
<gene>
    <name evidence="2" type="ORF">EZS28_034847</name>
</gene>
<dbReference type="Gene3D" id="3.30.420.10">
    <property type="entry name" value="Ribonuclease H-like superfamily/Ribonuclease H"/>
    <property type="match status" value="1"/>
</dbReference>
<protein>
    <submittedName>
        <fullName evidence="2">Putative Transposable element Tc3 transposase</fullName>
    </submittedName>
</protein>
<dbReference type="Proteomes" id="UP000324800">
    <property type="component" value="Unassembled WGS sequence"/>
</dbReference>
<dbReference type="Pfam" id="PF13358">
    <property type="entry name" value="DDE_3"/>
    <property type="match status" value="1"/>
</dbReference>
<proteinExistence type="predicted"/>
<accession>A0A5J4UFT0</accession>
<dbReference type="GO" id="GO:0003676">
    <property type="term" value="F:nucleic acid binding"/>
    <property type="evidence" value="ECO:0007669"/>
    <property type="project" value="InterPro"/>
</dbReference>
<name>A0A5J4UFT0_9EUKA</name>
<feature type="domain" description="Tc1-like transposase DDE" evidence="1">
    <location>
        <begin position="45"/>
        <end position="183"/>
    </location>
</feature>